<evidence type="ECO:0000313" key="8">
    <source>
        <dbReference type="Proteomes" id="UP000028545"/>
    </source>
</evidence>
<protein>
    <submittedName>
        <fullName evidence="7">Uncharacterized protein</fullName>
    </submittedName>
</protein>
<dbReference type="KEGG" id="sapo:SAPIO_CDS10331"/>
<keyword evidence="4 6" id="KW-0472">Membrane</keyword>
<evidence type="ECO:0000313" key="7">
    <source>
        <dbReference type="EMBL" id="KEZ38978.1"/>
    </source>
</evidence>
<dbReference type="GO" id="GO:0050897">
    <property type="term" value="F:cobalt ion binding"/>
    <property type="evidence" value="ECO:0007669"/>
    <property type="project" value="TreeGrafter"/>
</dbReference>
<dbReference type="GO" id="GO:0015095">
    <property type="term" value="F:magnesium ion transmembrane transporter activity"/>
    <property type="evidence" value="ECO:0007669"/>
    <property type="project" value="TreeGrafter"/>
</dbReference>
<keyword evidence="2 6" id="KW-0812">Transmembrane</keyword>
<dbReference type="GO" id="GO:0015087">
    <property type="term" value="F:cobalt ion transmembrane transporter activity"/>
    <property type="evidence" value="ECO:0007669"/>
    <property type="project" value="TreeGrafter"/>
</dbReference>
<dbReference type="PANTHER" id="PTHR46494:SF1">
    <property type="entry name" value="CORA FAMILY METAL ION TRANSPORTER (EUROFUNG)"/>
    <property type="match status" value="1"/>
</dbReference>
<dbReference type="InterPro" id="IPR045863">
    <property type="entry name" value="CorA_TM1_TM2"/>
</dbReference>
<feature type="transmembrane region" description="Helical" evidence="6">
    <location>
        <begin position="589"/>
        <end position="614"/>
    </location>
</feature>
<dbReference type="GO" id="GO:0000287">
    <property type="term" value="F:magnesium ion binding"/>
    <property type="evidence" value="ECO:0007669"/>
    <property type="project" value="TreeGrafter"/>
</dbReference>
<comment type="caution">
    <text evidence="7">The sequence shown here is derived from an EMBL/GenBank/DDBJ whole genome shotgun (WGS) entry which is preliminary data.</text>
</comment>
<feature type="transmembrane region" description="Helical" evidence="6">
    <location>
        <begin position="626"/>
        <end position="647"/>
    </location>
</feature>
<dbReference type="Proteomes" id="UP000028545">
    <property type="component" value="Unassembled WGS sequence"/>
</dbReference>
<dbReference type="AlphaFoldDB" id="A0A084FV66"/>
<dbReference type="InterPro" id="IPR002523">
    <property type="entry name" value="MgTranspt_CorA/ZnTranspt_ZntB"/>
</dbReference>
<sequence>MTFIRLEPSEQENDDGYSSRDAIDGISARSASLADATETAKPRRILPSQLHKMAREGLGDRPRDHVLIPTPHILSSFSPPEFKDIPDKEKAEFEKERRKARKVIEGLKSRQEKPKPWTRICREKARSILTHPWPRLQTIQEADAEPGIELDNHTDMEEARLYWKPSEMDILRARRFYFPEREMIEMQICDYKKDSGKLEKLPLRDFEDVIKSKPDGVAVRWIHLPIGVGLLQSTLEELFNYEGTQEMGLPFKNCGYPGYPFVSNIHTLAFYSREFYNEQREAWNVLSKEASDKGDSAGLVGTINGLSDLVKDDLGWRSRYRVRDLNFREMTKADFPYILSHRSAGDLNPRNEKLPQKIPAADENMISRISEFEGSVLMISHLRVFHRSDGFLLTFSPKPGVDYLGCHFKNSMNPARNILDNPHASAIAHTAATFLDSGTQRWHRKTVEWLAVYLLTEDDERRRRRKQRKSRKKGDFDSASLVDKYGEYLPELENIQSINQAKIDFLHELEKDVEKMEEIYKSRGFEECNDKEVDSMPERVGWALRVVKATQREIDILVGLSKTAFDREHRRYTAEQNDSTKKAGDQGNAILIFTVVTVVFLPLSFFTSYFGMNLSDIANTEKDQKFFWGTCGVAGLITVIVVIIYAFSAAVWQTLSSSDDEDD</sequence>
<evidence type="ECO:0000256" key="2">
    <source>
        <dbReference type="ARBA" id="ARBA00022692"/>
    </source>
</evidence>
<dbReference type="EMBL" id="JOWA01000165">
    <property type="protein sequence ID" value="KEZ38978.1"/>
    <property type="molecule type" value="Genomic_DNA"/>
</dbReference>
<evidence type="ECO:0000256" key="1">
    <source>
        <dbReference type="ARBA" id="ARBA00004651"/>
    </source>
</evidence>
<comment type="subcellular location">
    <subcellularLocation>
        <location evidence="1">Cell membrane</location>
        <topology evidence="1">Multi-pass membrane protein</topology>
    </subcellularLocation>
</comment>
<evidence type="ECO:0000256" key="4">
    <source>
        <dbReference type="ARBA" id="ARBA00023136"/>
    </source>
</evidence>
<dbReference type="Gene3D" id="1.20.58.340">
    <property type="entry name" value="Magnesium transport protein CorA, transmembrane region"/>
    <property type="match status" value="1"/>
</dbReference>
<accession>A0A084FV66</accession>
<keyword evidence="3 6" id="KW-1133">Transmembrane helix</keyword>
<dbReference type="HOGENOM" id="CLU_027098_0_0_1"/>
<keyword evidence="8" id="KW-1185">Reference proteome</keyword>
<organism evidence="7 8">
    <name type="scientific">Pseudallescheria apiosperma</name>
    <name type="common">Scedosporium apiospermum</name>
    <dbReference type="NCBI Taxonomy" id="563466"/>
    <lineage>
        <taxon>Eukaryota</taxon>
        <taxon>Fungi</taxon>
        <taxon>Dikarya</taxon>
        <taxon>Ascomycota</taxon>
        <taxon>Pezizomycotina</taxon>
        <taxon>Sordariomycetes</taxon>
        <taxon>Hypocreomycetidae</taxon>
        <taxon>Microascales</taxon>
        <taxon>Microascaceae</taxon>
        <taxon>Scedosporium</taxon>
    </lineage>
</organism>
<proteinExistence type="predicted"/>
<dbReference type="GO" id="GO:0005886">
    <property type="term" value="C:plasma membrane"/>
    <property type="evidence" value="ECO:0007669"/>
    <property type="project" value="UniProtKB-SubCell"/>
</dbReference>
<dbReference type="VEuPathDB" id="FungiDB:SAPIO_CDS10331"/>
<evidence type="ECO:0000256" key="3">
    <source>
        <dbReference type="ARBA" id="ARBA00022989"/>
    </source>
</evidence>
<dbReference type="RefSeq" id="XP_016638777.1">
    <property type="nucleotide sequence ID" value="XM_016783937.1"/>
</dbReference>
<feature type="compositionally biased region" description="Basic and acidic residues" evidence="5">
    <location>
        <begin position="53"/>
        <end position="63"/>
    </location>
</feature>
<evidence type="ECO:0000256" key="5">
    <source>
        <dbReference type="SAM" id="MobiDB-lite"/>
    </source>
</evidence>
<dbReference type="SUPFAM" id="SSF144083">
    <property type="entry name" value="Magnesium transport protein CorA, transmembrane region"/>
    <property type="match status" value="1"/>
</dbReference>
<feature type="region of interest" description="Disordered" evidence="5">
    <location>
        <begin position="1"/>
        <end position="63"/>
    </location>
</feature>
<name>A0A084FV66_PSEDA</name>
<gene>
    <name evidence="7" type="ORF">SAPIO_CDS10331</name>
</gene>
<evidence type="ECO:0000256" key="6">
    <source>
        <dbReference type="SAM" id="Phobius"/>
    </source>
</evidence>
<dbReference type="OrthoDB" id="5430750at2759"/>
<dbReference type="GeneID" id="27719517"/>
<dbReference type="PANTHER" id="PTHR46494">
    <property type="entry name" value="CORA FAMILY METAL ION TRANSPORTER (EUROFUNG)"/>
    <property type="match status" value="1"/>
</dbReference>
<dbReference type="Pfam" id="PF01544">
    <property type="entry name" value="CorA"/>
    <property type="match status" value="1"/>
</dbReference>
<reference evidence="7 8" key="1">
    <citation type="journal article" date="2014" name="Genome Announc.">
        <title>Draft genome sequence of the pathogenic fungus Scedosporium apiospermum.</title>
        <authorList>
            <person name="Vandeputte P."/>
            <person name="Ghamrawi S."/>
            <person name="Rechenmann M."/>
            <person name="Iltis A."/>
            <person name="Giraud S."/>
            <person name="Fleury M."/>
            <person name="Thornton C."/>
            <person name="Delhaes L."/>
            <person name="Meyer W."/>
            <person name="Papon N."/>
            <person name="Bouchara J.P."/>
        </authorList>
    </citation>
    <scope>NUCLEOTIDE SEQUENCE [LARGE SCALE GENOMIC DNA]</scope>
    <source>
        <strain evidence="7 8">IHEM 14462</strain>
    </source>
</reference>